<keyword evidence="1" id="KW-0812">Transmembrane</keyword>
<evidence type="ECO:0000313" key="2">
    <source>
        <dbReference type="EMBL" id="MRG85762.1"/>
    </source>
</evidence>
<keyword evidence="1" id="KW-1133">Transmembrane helix</keyword>
<evidence type="ECO:0000313" key="3">
    <source>
        <dbReference type="Proteomes" id="UP000480185"/>
    </source>
</evidence>
<reference evidence="2 3" key="1">
    <citation type="submission" date="2019-11" db="EMBL/GenBank/DDBJ databases">
        <authorList>
            <person name="Li J."/>
        </authorList>
    </citation>
    <scope>NUCLEOTIDE SEQUENCE [LARGE SCALE GENOMIC DNA]</scope>
    <source>
        <strain evidence="2 3">J4</strain>
    </source>
</reference>
<name>A0A6G1X492_9BACI</name>
<evidence type="ECO:0000256" key="1">
    <source>
        <dbReference type="SAM" id="Phobius"/>
    </source>
</evidence>
<feature type="transmembrane region" description="Helical" evidence="1">
    <location>
        <begin position="67"/>
        <end position="86"/>
    </location>
</feature>
<dbReference type="AlphaFoldDB" id="A0A6G1X492"/>
<dbReference type="EMBL" id="WJNH01000002">
    <property type="protein sequence ID" value="MRG85762.1"/>
    <property type="molecule type" value="Genomic_DNA"/>
</dbReference>
<gene>
    <name evidence="2" type="ORF">GH754_05360</name>
</gene>
<sequence length="87" mass="9792">MDEEKQRRHLAMMLGHIGLLLFGLAMMRFMEEFDDTLGQGLVLFGILFLGPYLKFLEKRAGVTKMEANIFSGLLVLGITISGILILF</sequence>
<protein>
    <recommendedName>
        <fullName evidence="4">DUF3953 domain-containing protein</fullName>
    </recommendedName>
</protein>
<dbReference type="RefSeq" id="WP_153727670.1">
    <property type="nucleotide sequence ID" value="NZ_WJNH01000002.1"/>
</dbReference>
<organism evidence="2 3">
    <name type="scientific">Salinibacillus xinjiangensis</name>
    <dbReference type="NCBI Taxonomy" id="1229268"/>
    <lineage>
        <taxon>Bacteria</taxon>
        <taxon>Bacillati</taxon>
        <taxon>Bacillota</taxon>
        <taxon>Bacilli</taxon>
        <taxon>Bacillales</taxon>
        <taxon>Bacillaceae</taxon>
        <taxon>Salinibacillus</taxon>
    </lineage>
</organism>
<proteinExistence type="predicted"/>
<feature type="transmembrane region" description="Helical" evidence="1">
    <location>
        <begin position="36"/>
        <end position="55"/>
    </location>
</feature>
<comment type="caution">
    <text evidence="2">The sequence shown here is derived from an EMBL/GenBank/DDBJ whole genome shotgun (WGS) entry which is preliminary data.</text>
</comment>
<dbReference type="OrthoDB" id="2428552at2"/>
<dbReference type="Proteomes" id="UP000480185">
    <property type="component" value="Unassembled WGS sequence"/>
</dbReference>
<feature type="transmembrane region" description="Helical" evidence="1">
    <location>
        <begin position="12"/>
        <end position="30"/>
    </location>
</feature>
<accession>A0A6G1X492</accession>
<keyword evidence="3" id="KW-1185">Reference proteome</keyword>
<evidence type="ECO:0008006" key="4">
    <source>
        <dbReference type="Google" id="ProtNLM"/>
    </source>
</evidence>
<keyword evidence="1" id="KW-0472">Membrane</keyword>